<evidence type="ECO:0000313" key="2">
    <source>
        <dbReference type="EMBL" id="KAK1623893.1"/>
    </source>
</evidence>
<dbReference type="EMBL" id="JAHMHQ010000026">
    <property type="protein sequence ID" value="KAK1623893.1"/>
    <property type="molecule type" value="Genomic_DNA"/>
</dbReference>
<protein>
    <submittedName>
        <fullName evidence="2">Uncharacterized protein</fullName>
    </submittedName>
</protein>
<accession>A0AAI9ZGQ0</accession>
<keyword evidence="3" id="KW-1185">Reference proteome</keyword>
<dbReference type="Proteomes" id="UP001243989">
    <property type="component" value="Unassembled WGS sequence"/>
</dbReference>
<dbReference type="RefSeq" id="XP_060439888.1">
    <property type="nucleotide sequence ID" value="XM_060589108.1"/>
</dbReference>
<dbReference type="AlphaFoldDB" id="A0AAI9ZGQ0"/>
<dbReference type="GeneID" id="85473970"/>
<proteinExistence type="predicted"/>
<feature type="compositionally biased region" description="Polar residues" evidence="1">
    <location>
        <begin position="84"/>
        <end position="93"/>
    </location>
</feature>
<feature type="region of interest" description="Disordered" evidence="1">
    <location>
        <begin position="84"/>
        <end position="108"/>
    </location>
</feature>
<name>A0AAI9ZGQ0_9PEZI</name>
<organism evidence="2 3">
    <name type="scientific">Colletotrichum phormii</name>
    <dbReference type="NCBI Taxonomy" id="359342"/>
    <lineage>
        <taxon>Eukaryota</taxon>
        <taxon>Fungi</taxon>
        <taxon>Dikarya</taxon>
        <taxon>Ascomycota</taxon>
        <taxon>Pezizomycotina</taxon>
        <taxon>Sordariomycetes</taxon>
        <taxon>Hypocreomycetidae</taxon>
        <taxon>Glomerellales</taxon>
        <taxon>Glomerellaceae</taxon>
        <taxon>Colletotrichum</taxon>
        <taxon>Colletotrichum acutatum species complex</taxon>
    </lineage>
</organism>
<sequence length="386" mass="43559">MYACRLVASEMRHLALRSNTITFSTITSEDGPFSAVALEGLRIRAARFDSLVGRNLDSRGQLLFHLAGGFLVDKSYEEYQARTGSLDANNDGNNLDEPSVSGRPCSGETETPTAQLLLAELTKKHFRFRPVLERMDFGDWVLRRANMYDRHGPYGEAPSSFRELCCDLLRAASRLEPSDYDQLHWCQYLNISENRLPGGETRSSRIMRCSVGEWEIPTAADLKELSSWIAEEKRLLSSIRYGSDGSVYRFSAAASAIRYLKSIPAAVRAQLRKIVLVEDYRSVAHPESHARGLIPFCQETPLLRIERRVNLWRHLFQIDKRWHTPHQQCEHQNRAATRALRSRDITSAVALWVTEALALGPAGMLAVSFFMVLDGGLAPQLCARIF</sequence>
<evidence type="ECO:0000313" key="3">
    <source>
        <dbReference type="Proteomes" id="UP001243989"/>
    </source>
</evidence>
<reference evidence="2" key="1">
    <citation type="submission" date="2021-06" db="EMBL/GenBank/DDBJ databases">
        <title>Comparative genomics, transcriptomics and evolutionary studies reveal genomic signatures of adaptation to plant cell wall in hemibiotrophic fungi.</title>
        <authorList>
            <consortium name="DOE Joint Genome Institute"/>
            <person name="Baroncelli R."/>
            <person name="Diaz J.F."/>
            <person name="Benocci T."/>
            <person name="Peng M."/>
            <person name="Battaglia E."/>
            <person name="Haridas S."/>
            <person name="Andreopoulos W."/>
            <person name="Labutti K."/>
            <person name="Pangilinan J."/>
            <person name="Floch G.L."/>
            <person name="Makela M.R."/>
            <person name="Henrissat B."/>
            <person name="Grigoriev I.V."/>
            <person name="Crouch J.A."/>
            <person name="De Vries R.P."/>
            <person name="Sukno S.A."/>
            <person name="Thon M.R."/>
        </authorList>
    </citation>
    <scope>NUCLEOTIDE SEQUENCE</scope>
    <source>
        <strain evidence="2">CBS 102054</strain>
    </source>
</reference>
<evidence type="ECO:0000256" key="1">
    <source>
        <dbReference type="SAM" id="MobiDB-lite"/>
    </source>
</evidence>
<comment type="caution">
    <text evidence="2">The sequence shown here is derived from an EMBL/GenBank/DDBJ whole genome shotgun (WGS) entry which is preliminary data.</text>
</comment>
<gene>
    <name evidence="2" type="ORF">BDP81DRAFT_410206</name>
</gene>